<accession>A0A180GFI9</accession>
<dbReference type="SUPFAM" id="SSF48371">
    <property type="entry name" value="ARM repeat"/>
    <property type="match status" value="1"/>
</dbReference>
<dbReference type="PROSITE" id="PS51363">
    <property type="entry name" value="W2"/>
    <property type="match status" value="1"/>
</dbReference>
<dbReference type="VEuPathDB" id="FungiDB:PTTG_28001"/>
<evidence type="ECO:0000313" key="4">
    <source>
        <dbReference type="Proteomes" id="UP000005240"/>
    </source>
</evidence>
<reference evidence="2" key="1">
    <citation type="submission" date="2009-11" db="EMBL/GenBank/DDBJ databases">
        <authorList>
            <consortium name="The Broad Institute Genome Sequencing Platform"/>
            <person name="Ward D."/>
            <person name="Feldgarden M."/>
            <person name="Earl A."/>
            <person name="Young S.K."/>
            <person name="Zeng Q."/>
            <person name="Koehrsen M."/>
            <person name="Alvarado L."/>
            <person name="Berlin A."/>
            <person name="Bochicchio J."/>
            <person name="Borenstein D."/>
            <person name="Chapman S.B."/>
            <person name="Chen Z."/>
            <person name="Engels R."/>
            <person name="Freedman E."/>
            <person name="Gellesch M."/>
            <person name="Goldberg J."/>
            <person name="Griggs A."/>
            <person name="Gujja S."/>
            <person name="Heilman E."/>
            <person name="Heiman D."/>
            <person name="Hepburn T."/>
            <person name="Howarth C."/>
            <person name="Jen D."/>
            <person name="Larson L."/>
            <person name="Lewis B."/>
            <person name="Mehta T."/>
            <person name="Park D."/>
            <person name="Pearson M."/>
            <person name="Roberts A."/>
            <person name="Saif S."/>
            <person name="Shea T."/>
            <person name="Shenoy N."/>
            <person name="Sisk P."/>
            <person name="Stolte C."/>
            <person name="Sykes S."/>
            <person name="Thomson T."/>
            <person name="Walk T."/>
            <person name="White J."/>
            <person name="Yandava C."/>
            <person name="Izard J."/>
            <person name="Baranova O.V."/>
            <person name="Blanton J.M."/>
            <person name="Tanner A.C."/>
            <person name="Dewhirst F.E."/>
            <person name="Haas B."/>
            <person name="Nusbaum C."/>
            <person name="Birren B."/>
        </authorList>
    </citation>
    <scope>NUCLEOTIDE SEQUENCE [LARGE SCALE GENOMIC DNA]</scope>
    <source>
        <strain evidence="2">1-1 BBBD Race 1</strain>
    </source>
</reference>
<dbReference type="EMBL" id="ADAS02000082">
    <property type="protein sequence ID" value="OAV91344.1"/>
    <property type="molecule type" value="Genomic_DNA"/>
</dbReference>
<reference evidence="2" key="2">
    <citation type="submission" date="2016-05" db="EMBL/GenBank/DDBJ databases">
        <title>Comparative analysis highlights variable genome content of wheat rusts and divergence of the mating loci.</title>
        <authorList>
            <person name="Cuomo C.A."/>
            <person name="Bakkeren G."/>
            <person name="Szabo L."/>
            <person name="Khalil H."/>
            <person name="Joly D."/>
            <person name="Goldberg J."/>
            <person name="Young S."/>
            <person name="Zeng Q."/>
            <person name="Fellers J."/>
        </authorList>
    </citation>
    <scope>NUCLEOTIDE SEQUENCE [LARGE SCALE GENOMIC DNA]</scope>
    <source>
        <strain evidence="2">1-1 BBBD Race 1</strain>
    </source>
</reference>
<dbReference type="InterPro" id="IPR016024">
    <property type="entry name" value="ARM-type_fold"/>
</dbReference>
<reference evidence="3" key="4">
    <citation type="submission" date="2025-05" db="UniProtKB">
        <authorList>
            <consortium name="EnsemblFungi"/>
        </authorList>
    </citation>
    <scope>IDENTIFICATION</scope>
    <source>
        <strain evidence="3">isolate 1-1 / race 1 (BBBD)</strain>
    </source>
</reference>
<name>A0A180GFI9_PUCT1</name>
<dbReference type="EnsemblFungi" id="PTTG_28001-t43_1">
    <property type="protein sequence ID" value="PTTG_28001-t43_1-p1"/>
    <property type="gene ID" value="PTTG_28001"/>
</dbReference>
<dbReference type="CDD" id="cd11561">
    <property type="entry name" value="W2_eIF5"/>
    <property type="match status" value="1"/>
</dbReference>
<evidence type="ECO:0000259" key="1">
    <source>
        <dbReference type="PROSITE" id="PS51363"/>
    </source>
</evidence>
<dbReference type="AlphaFoldDB" id="A0A180GFI9"/>
<dbReference type="Proteomes" id="UP000005240">
    <property type="component" value="Unassembled WGS sequence"/>
</dbReference>
<dbReference type="Pfam" id="PF02020">
    <property type="entry name" value="W2"/>
    <property type="match status" value="1"/>
</dbReference>
<proteinExistence type="predicted"/>
<keyword evidence="4" id="KW-1185">Reference proteome</keyword>
<dbReference type="OrthoDB" id="10250831at2759"/>
<organism evidence="2">
    <name type="scientific">Puccinia triticina (isolate 1-1 / race 1 (BBBD))</name>
    <name type="common">Brown leaf rust fungus</name>
    <dbReference type="NCBI Taxonomy" id="630390"/>
    <lineage>
        <taxon>Eukaryota</taxon>
        <taxon>Fungi</taxon>
        <taxon>Dikarya</taxon>
        <taxon>Basidiomycota</taxon>
        <taxon>Pucciniomycotina</taxon>
        <taxon>Pucciniomycetes</taxon>
        <taxon>Pucciniales</taxon>
        <taxon>Pucciniaceae</taxon>
        <taxon>Puccinia</taxon>
    </lineage>
</organism>
<dbReference type="STRING" id="630390.A0A180GFI9"/>
<evidence type="ECO:0000313" key="3">
    <source>
        <dbReference type="EnsemblFungi" id="PTTG_28001-t43_1-p1"/>
    </source>
</evidence>
<reference evidence="3 4" key="3">
    <citation type="journal article" date="2017" name="G3 (Bethesda)">
        <title>Comparative analysis highlights variable genome content of wheat rusts and divergence of the mating loci.</title>
        <authorList>
            <person name="Cuomo C.A."/>
            <person name="Bakkeren G."/>
            <person name="Khalil H.B."/>
            <person name="Panwar V."/>
            <person name="Joly D."/>
            <person name="Linning R."/>
            <person name="Sakthikumar S."/>
            <person name="Song X."/>
            <person name="Adiconis X."/>
            <person name="Fan L."/>
            <person name="Goldberg J.M."/>
            <person name="Levin J.Z."/>
            <person name="Young S."/>
            <person name="Zeng Q."/>
            <person name="Anikster Y."/>
            <person name="Bruce M."/>
            <person name="Wang M."/>
            <person name="Yin C."/>
            <person name="McCallum B."/>
            <person name="Szabo L.J."/>
            <person name="Hulbert S."/>
            <person name="Chen X."/>
            <person name="Fellers J.P."/>
        </authorList>
    </citation>
    <scope>NUCLEOTIDE SEQUENCE</scope>
    <source>
        <strain evidence="3">isolate 1-1 / race 1 (BBBD)</strain>
        <strain evidence="4">Isolate 1-1 / race 1 (BBBD)</strain>
    </source>
</reference>
<sequence length="177" mass="19819">MAVKARMKSVEAGIQNGHSLVDEDNDDSPGKTYTVFSKWILTNRESVLDPKILVKAKELGIKKKNKTVQTLALNFFTENTVKEVSKYHALFAKVISLLLSPFGGWSTLLGGIEQLCREAYPSLVPLSVPKIIMEFYQANILEEDVIKQWGTHVSKKFSHTFLSAPGEFPHKLIALLM</sequence>
<dbReference type="InterPro" id="IPR003307">
    <property type="entry name" value="W2_domain"/>
</dbReference>
<gene>
    <name evidence="2" type="ORF">PTTG_28001</name>
</gene>
<dbReference type="Gene3D" id="1.25.40.180">
    <property type="match status" value="1"/>
</dbReference>
<feature type="domain" description="W2" evidence="1">
    <location>
        <begin position="26"/>
        <end position="177"/>
    </location>
</feature>
<protein>
    <submittedName>
        <fullName evidence="3">W2 domain-containing protein</fullName>
    </submittedName>
</protein>
<evidence type="ECO:0000313" key="2">
    <source>
        <dbReference type="EMBL" id="OAV91344.1"/>
    </source>
</evidence>